<keyword evidence="4 7" id="KW-0413">Isomerase</keyword>
<sequence length="229" mass="24084">MREMREESSRPGDTTGSTYTDLAAVTPEAYAIASTSRNLARERVGNATPEDRIRQRCSIAVGDFAMADLMRFAGDPVAAGLAALAQKAPIITDIRMVQAGILKRGHESEVLCALDYGEDIARERGITRTSAGFVALRDRIEGSIVVIGNAPSALLVICDMVREGVRPALVVGTPVGFVNAAESKEALRALDVPSVSNAGTRGGTPVAVAAINEIITILAERAGYEGPGY</sequence>
<evidence type="ECO:0000256" key="1">
    <source>
        <dbReference type="ARBA" id="ARBA00004953"/>
    </source>
</evidence>
<dbReference type="SUPFAM" id="SSF63965">
    <property type="entry name" value="Precorrin-8X methylmutase CbiC/CobH"/>
    <property type="match status" value="1"/>
</dbReference>
<evidence type="ECO:0000259" key="6">
    <source>
        <dbReference type="Pfam" id="PF02570"/>
    </source>
</evidence>
<evidence type="ECO:0000256" key="5">
    <source>
        <dbReference type="SAM" id="MobiDB-lite"/>
    </source>
</evidence>
<evidence type="ECO:0000256" key="4">
    <source>
        <dbReference type="ARBA" id="ARBA00023235"/>
    </source>
</evidence>
<dbReference type="GO" id="GO:0009236">
    <property type="term" value="P:cobalamin biosynthetic process"/>
    <property type="evidence" value="ECO:0007669"/>
    <property type="project" value="UniProtKB-UniPathway"/>
</dbReference>
<dbReference type="EC" id="5.4.99.61" evidence="7"/>
<proteinExistence type="inferred from homology"/>
<dbReference type="InterPro" id="IPR036588">
    <property type="entry name" value="CobH/CbiC_sf"/>
</dbReference>
<organism evidence="7 8">
    <name type="scientific">Methanoculleus bourgensis</name>
    <dbReference type="NCBI Taxonomy" id="83986"/>
    <lineage>
        <taxon>Archaea</taxon>
        <taxon>Methanobacteriati</taxon>
        <taxon>Methanobacteriota</taxon>
        <taxon>Stenosarchaea group</taxon>
        <taxon>Methanomicrobia</taxon>
        <taxon>Methanomicrobiales</taxon>
        <taxon>Methanomicrobiaceae</taxon>
        <taxon>Methanoculleus</taxon>
    </lineage>
</organism>
<keyword evidence="3" id="KW-0169">Cobalamin biosynthesis</keyword>
<name>A0A0X3BNW5_9EURY</name>
<evidence type="ECO:0000256" key="3">
    <source>
        <dbReference type="ARBA" id="ARBA00022573"/>
    </source>
</evidence>
<dbReference type="PANTHER" id="PTHR43588">
    <property type="entry name" value="COBALT-PRECORRIN-8 METHYLMUTASE"/>
    <property type="match status" value="1"/>
</dbReference>
<dbReference type="GO" id="GO:0016993">
    <property type="term" value="F:precorrin-8X methylmutase activity"/>
    <property type="evidence" value="ECO:0007669"/>
    <property type="project" value="UniProtKB-EC"/>
</dbReference>
<protein>
    <submittedName>
        <fullName evidence="7">Precorrin-8X methylmutase</fullName>
        <ecNumber evidence="7">5.4.99.61</ecNumber>
    </submittedName>
</protein>
<dbReference type="InterPro" id="IPR003722">
    <property type="entry name" value="Cbl_synth_CobH/CbiC"/>
</dbReference>
<dbReference type="EMBL" id="LT158599">
    <property type="protein sequence ID" value="CVK33244.1"/>
    <property type="molecule type" value="Genomic_DNA"/>
</dbReference>
<gene>
    <name evidence="7" type="ORF">MMAB1_2031</name>
</gene>
<evidence type="ECO:0000313" key="8">
    <source>
        <dbReference type="Proteomes" id="UP000069850"/>
    </source>
</evidence>
<dbReference type="AlphaFoldDB" id="A0A0X3BNW5"/>
<dbReference type="KEGG" id="mema:MMAB1_2031"/>
<dbReference type="PANTHER" id="PTHR43588:SF1">
    <property type="entry name" value="COBALT-PRECORRIN-8 METHYLMUTASE"/>
    <property type="match status" value="1"/>
</dbReference>
<evidence type="ECO:0000313" key="7">
    <source>
        <dbReference type="EMBL" id="CVK33244.1"/>
    </source>
</evidence>
<reference evidence="7 8" key="1">
    <citation type="submission" date="2016-01" db="EMBL/GenBank/DDBJ databases">
        <authorList>
            <person name="Manzoor S."/>
        </authorList>
    </citation>
    <scope>NUCLEOTIDE SEQUENCE [LARGE SCALE GENOMIC DNA]</scope>
    <source>
        <strain evidence="7">Methanoculleus sp MAB1</strain>
    </source>
</reference>
<dbReference type="Gene3D" id="3.40.50.10230">
    <property type="entry name" value="Cobalamin biosynthesis CobH/CbiC, precorrin-8X methylmutase"/>
    <property type="match status" value="1"/>
</dbReference>
<dbReference type="Proteomes" id="UP000069850">
    <property type="component" value="Chromosome 1"/>
</dbReference>
<feature type="region of interest" description="Disordered" evidence="5">
    <location>
        <begin position="1"/>
        <end position="20"/>
    </location>
</feature>
<feature type="compositionally biased region" description="Polar residues" evidence="5">
    <location>
        <begin position="11"/>
        <end position="20"/>
    </location>
</feature>
<feature type="compositionally biased region" description="Basic and acidic residues" evidence="5">
    <location>
        <begin position="1"/>
        <end position="10"/>
    </location>
</feature>
<feature type="domain" description="Cobalamin biosynthesis precorrin-8X methylmutase CobH/CbiC" evidence="6">
    <location>
        <begin position="32"/>
        <end position="216"/>
    </location>
</feature>
<accession>A0A0X3BNW5</accession>
<dbReference type="Pfam" id="PF02570">
    <property type="entry name" value="CbiC"/>
    <property type="match status" value="1"/>
</dbReference>
<comment type="similarity">
    <text evidence="2">Belongs to the CobH/CbiC family.</text>
</comment>
<comment type="pathway">
    <text evidence="1">Cofactor biosynthesis; adenosylcobalamin biosynthesis.</text>
</comment>
<evidence type="ECO:0000256" key="2">
    <source>
        <dbReference type="ARBA" id="ARBA00009774"/>
    </source>
</evidence>
<dbReference type="UniPathway" id="UPA00148"/>